<dbReference type="EMBL" id="GEFM01005793">
    <property type="protein sequence ID" value="JAP70003.1"/>
    <property type="molecule type" value="mRNA"/>
</dbReference>
<reference evidence="1" key="1">
    <citation type="submission" date="2016-02" db="EMBL/GenBank/DDBJ databases">
        <title>RNAseq analyses of the midgut from blood- or serum-fed Ixodes ricinus ticks.</title>
        <authorList>
            <person name="Perner J."/>
            <person name="Provaznik J."/>
            <person name="Schrenkova J."/>
            <person name="Urbanova V."/>
            <person name="Ribeiro J.M."/>
            <person name="Kopacek P."/>
        </authorList>
    </citation>
    <scope>NUCLEOTIDE SEQUENCE</scope>
    <source>
        <tissue evidence="1">Gut</tissue>
    </source>
</reference>
<dbReference type="AlphaFoldDB" id="A0A131XRT0"/>
<proteinExistence type="evidence at transcript level"/>
<protein>
    <submittedName>
        <fullName evidence="1">Uncharacterized protein</fullName>
    </submittedName>
</protein>
<organism evidence="1">
    <name type="scientific">Ixodes ricinus</name>
    <name type="common">Common tick</name>
    <name type="synonym">Acarus ricinus</name>
    <dbReference type="NCBI Taxonomy" id="34613"/>
    <lineage>
        <taxon>Eukaryota</taxon>
        <taxon>Metazoa</taxon>
        <taxon>Ecdysozoa</taxon>
        <taxon>Arthropoda</taxon>
        <taxon>Chelicerata</taxon>
        <taxon>Arachnida</taxon>
        <taxon>Acari</taxon>
        <taxon>Parasitiformes</taxon>
        <taxon>Ixodida</taxon>
        <taxon>Ixodoidea</taxon>
        <taxon>Ixodidae</taxon>
        <taxon>Ixodinae</taxon>
        <taxon>Ixodes</taxon>
    </lineage>
</organism>
<name>A0A131XRT0_IXORI</name>
<evidence type="ECO:0000313" key="1">
    <source>
        <dbReference type="EMBL" id="JAP70003.1"/>
    </source>
</evidence>
<feature type="non-terminal residue" evidence="1">
    <location>
        <position position="1"/>
    </location>
</feature>
<feature type="non-terminal residue" evidence="1">
    <location>
        <position position="154"/>
    </location>
</feature>
<sequence length="154" mass="17236">KGGALVASSSGEGIDRLEREINSKRTLKETLQAKRPFRRNPQILVKGISNTTDDLALKAAVINQNQLNGTSADLKVVRTFPNRDGTKTVVLEAEPDLFRQIKTKRRLVVGWTSCPVEENLHVLFCRRCSRYGHSMTGCRERPRCIHCGRDHPGA</sequence>
<accession>A0A131XRT0</accession>